<organism evidence="4 5">
    <name type="scientific">Desulfoluna limicola</name>
    <dbReference type="NCBI Taxonomy" id="2810562"/>
    <lineage>
        <taxon>Bacteria</taxon>
        <taxon>Pseudomonadati</taxon>
        <taxon>Thermodesulfobacteriota</taxon>
        <taxon>Desulfobacteria</taxon>
        <taxon>Desulfobacterales</taxon>
        <taxon>Desulfolunaceae</taxon>
        <taxon>Desulfoluna</taxon>
    </lineage>
</organism>
<evidence type="ECO:0000256" key="2">
    <source>
        <dbReference type="PROSITE-ProRule" id="PRU00703"/>
    </source>
</evidence>
<dbReference type="Gene3D" id="3.10.580.10">
    <property type="entry name" value="CBS-domain"/>
    <property type="match status" value="1"/>
</dbReference>
<proteinExistence type="predicted"/>
<name>A0ABN6F819_9BACT</name>
<evidence type="ECO:0000256" key="1">
    <source>
        <dbReference type="ARBA" id="ARBA00023122"/>
    </source>
</evidence>
<reference evidence="4 5" key="1">
    <citation type="submission" date="2021-02" db="EMBL/GenBank/DDBJ databases">
        <title>Complete genome of Desulfoluna sp. strain ASN36.</title>
        <authorList>
            <person name="Takahashi A."/>
            <person name="Kojima H."/>
            <person name="Fukui M."/>
        </authorList>
    </citation>
    <scope>NUCLEOTIDE SEQUENCE [LARGE SCALE GENOMIC DNA]</scope>
    <source>
        <strain evidence="4 5">ASN36</strain>
    </source>
</reference>
<dbReference type="Pfam" id="PF00571">
    <property type="entry name" value="CBS"/>
    <property type="match status" value="2"/>
</dbReference>
<dbReference type="PROSITE" id="PS51371">
    <property type="entry name" value="CBS"/>
    <property type="match status" value="2"/>
</dbReference>
<accession>A0ABN6F819</accession>
<evidence type="ECO:0000313" key="4">
    <source>
        <dbReference type="EMBL" id="BCS97817.1"/>
    </source>
</evidence>
<keyword evidence="1 2" id="KW-0129">CBS domain</keyword>
<dbReference type="CDD" id="cd04584">
    <property type="entry name" value="CBS_pair_AcuB_like"/>
    <property type="match status" value="1"/>
</dbReference>
<dbReference type="InterPro" id="IPR046342">
    <property type="entry name" value="CBS_dom_sf"/>
</dbReference>
<feature type="domain" description="CBS" evidence="3">
    <location>
        <begin position="26"/>
        <end position="81"/>
    </location>
</feature>
<sequence>MQPKSIVTSRMKLSERPYDMSVQKIMSKRIVTVELDDTLAVARDIFENVKFHHLLVVENNKLFGVLSDRDLLKALSPNLETAAENRQDRATLNKRVHQVMSRKPITLNENASVYDAIHLFNTEIITCIPIVDNDNRPVGIISWRDIMKMLGKMIKEKSDKT</sequence>
<gene>
    <name evidence="4" type="ORF">DSLASN_34490</name>
</gene>
<dbReference type="SMART" id="SM00116">
    <property type="entry name" value="CBS"/>
    <property type="match status" value="2"/>
</dbReference>
<dbReference type="PANTHER" id="PTHR43080:SF2">
    <property type="entry name" value="CBS DOMAIN-CONTAINING PROTEIN"/>
    <property type="match status" value="1"/>
</dbReference>
<dbReference type="InterPro" id="IPR000644">
    <property type="entry name" value="CBS_dom"/>
</dbReference>
<feature type="domain" description="CBS" evidence="3">
    <location>
        <begin position="100"/>
        <end position="156"/>
    </location>
</feature>
<keyword evidence="5" id="KW-1185">Reference proteome</keyword>
<dbReference type="SUPFAM" id="SSF54631">
    <property type="entry name" value="CBS-domain pair"/>
    <property type="match status" value="1"/>
</dbReference>
<protein>
    <submittedName>
        <fullName evidence="4">CBS domain-containing protein</fullName>
    </submittedName>
</protein>
<dbReference type="EMBL" id="AP024488">
    <property type="protein sequence ID" value="BCS97817.1"/>
    <property type="molecule type" value="Genomic_DNA"/>
</dbReference>
<dbReference type="InterPro" id="IPR051257">
    <property type="entry name" value="Diverse_CBS-Domain"/>
</dbReference>
<dbReference type="Proteomes" id="UP001320148">
    <property type="component" value="Chromosome"/>
</dbReference>
<evidence type="ECO:0000259" key="3">
    <source>
        <dbReference type="PROSITE" id="PS51371"/>
    </source>
</evidence>
<evidence type="ECO:0000313" key="5">
    <source>
        <dbReference type="Proteomes" id="UP001320148"/>
    </source>
</evidence>
<dbReference type="PANTHER" id="PTHR43080">
    <property type="entry name" value="CBS DOMAIN-CONTAINING PROTEIN CBSX3, MITOCHONDRIAL"/>
    <property type="match status" value="1"/>
</dbReference>